<dbReference type="NCBIfam" id="TIGR00051">
    <property type="entry name" value="YbgC/FadM family acyl-CoA thioesterase"/>
    <property type="match status" value="1"/>
</dbReference>
<dbReference type="EMBL" id="RCZI01000001">
    <property type="protein sequence ID" value="TPG30554.1"/>
    <property type="molecule type" value="Genomic_DNA"/>
</dbReference>
<dbReference type="Pfam" id="PF13279">
    <property type="entry name" value="4HBT_2"/>
    <property type="match status" value="1"/>
</dbReference>
<evidence type="ECO:0000256" key="2">
    <source>
        <dbReference type="ARBA" id="ARBA00022801"/>
    </source>
</evidence>
<dbReference type="PROSITE" id="PS51186">
    <property type="entry name" value="GNAT"/>
    <property type="match status" value="1"/>
</dbReference>
<accession>A0A502DZK3</accession>
<dbReference type="Proteomes" id="UP000319212">
    <property type="component" value="Unassembled WGS sequence"/>
</dbReference>
<evidence type="ECO:0000313" key="4">
    <source>
        <dbReference type="EMBL" id="TPG30554.1"/>
    </source>
</evidence>
<dbReference type="EC" id="3.1.2.-" evidence="4"/>
<dbReference type="SUPFAM" id="SSF54637">
    <property type="entry name" value="Thioesterase/thiol ester dehydrase-isomerase"/>
    <property type="match status" value="1"/>
</dbReference>
<evidence type="ECO:0000313" key="5">
    <source>
        <dbReference type="Proteomes" id="UP000319212"/>
    </source>
</evidence>
<feature type="domain" description="N-acetyltransferase" evidence="3">
    <location>
        <begin position="145"/>
        <end position="289"/>
    </location>
</feature>
<dbReference type="GO" id="GO:0016747">
    <property type="term" value="F:acyltransferase activity, transferring groups other than amino-acyl groups"/>
    <property type="evidence" value="ECO:0007669"/>
    <property type="project" value="InterPro"/>
</dbReference>
<dbReference type="OrthoDB" id="9796171at2"/>
<name>A0A502DZK3_9BURK</name>
<reference evidence="4 5" key="1">
    <citation type="journal article" date="2019" name="Environ. Microbiol.">
        <title>Species interactions and distinct microbial communities in high Arctic permafrost affected cryosols are associated with the CH4 and CO2 gas fluxes.</title>
        <authorList>
            <person name="Altshuler I."/>
            <person name="Hamel J."/>
            <person name="Turney S."/>
            <person name="Magnuson E."/>
            <person name="Levesque R."/>
            <person name="Greer C."/>
            <person name="Whyte L.G."/>
        </authorList>
    </citation>
    <scope>NUCLEOTIDE SEQUENCE [LARGE SCALE GENOMIC DNA]</scope>
    <source>
        <strain evidence="4 5">S06.C</strain>
    </source>
</reference>
<dbReference type="RefSeq" id="WP_140838620.1">
    <property type="nucleotide sequence ID" value="NZ_RCZI01000001.1"/>
</dbReference>
<dbReference type="InterPro" id="IPR000182">
    <property type="entry name" value="GNAT_dom"/>
</dbReference>
<evidence type="ECO:0000259" key="3">
    <source>
        <dbReference type="PROSITE" id="PS51186"/>
    </source>
</evidence>
<dbReference type="InterPro" id="IPR006684">
    <property type="entry name" value="YbgC/YbaW"/>
</dbReference>
<dbReference type="CDD" id="cd04301">
    <property type="entry name" value="NAT_SF"/>
    <property type="match status" value="1"/>
</dbReference>
<dbReference type="InterPro" id="IPR016181">
    <property type="entry name" value="Acyl_CoA_acyltransferase"/>
</dbReference>
<comment type="similarity">
    <text evidence="1">Belongs to the 4-hydroxybenzoyl-CoA thioesterase family.</text>
</comment>
<dbReference type="CDD" id="cd00586">
    <property type="entry name" value="4HBT"/>
    <property type="match status" value="1"/>
</dbReference>
<dbReference type="InterPro" id="IPR050563">
    <property type="entry name" value="4-hydroxybenzoyl-CoA_TE"/>
</dbReference>
<sequence length="289" mass="32248">MTELRHRGDFRFFHRLRVRWAEVDMQKIVFNAHYLMYFDTAMADYWRALALPYEESMASLGGDLYVKKATIEFNASARMDDVLDVAMKCVRVGTSSIVFHGGLFRGDDLLVTCELIYVFADPATQTSRPVPDELRAIFAAYEAGEPMATVETGDWQKLGSGAGGLRRAVFVKEQRIPDELEWDEHDATALHAVSRNRLGRVIGTARLIRESTGLARIGRMAVERTLRGGGHGESVLRALEAVAGARGDGAVTLHAQRSAESFYRRLGYAPQGEPFEEAGIAHIEMRRPL</sequence>
<dbReference type="PANTHER" id="PTHR31793:SF27">
    <property type="entry name" value="NOVEL THIOESTERASE SUPERFAMILY DOMAIN AND SAPOSIN A-TYPE DOMAIN CONTAINING PROTEIN (0610012H03RIK)"/>
    <property type="match status" value="1"/>
</dbReference>
<evidence type="ECO:0000256" key="1">
    <source>
        <dbReference type="ARBA" id="ARBA00005953"/>
    </source>
</evidence>
<gene>
    <name evidence="4" type="ORF">EAH82_03500</name>
</gene>
<proteinExistence type="inferred from homology"/>
<dbReference type="Pfam" id="PF13673">
    <property type="entry name" value="Acetyltransf_10"/>
    <property type="match status" value="1"/>
</dbReference>
<dbReference type="Gene3D" id="3.40.630.30">
    <property type="match status" value="1"/>
</dbReference>
<keyword evidence="2 4" id="KW-0378">Hydrolase</keyword>
<dbReference type="InterPro" id="IPR029069">
    <property type="entry name" value="HotDog_dom_sf"/>
</dbReference>
<comment type="caution">
    <text evidence="4">The sequence shown here is derived from an EMBL/GenBank/DDBJ whole genome shotgun (WGS) entry which is preliminary data.</text>
</comment>
<dbReference type="GO" id="GO:0047617">
    <property type="term" value="F:fatty acyl-CoA hydrolase activity"/>
    <property type="evidence" value="ECO:0007669"/>
    <property type="project" value="TreeGrafter"/>
</dbReference>
<dbReference type="AlphaFoldDB" id="A0A502DZK3"/>
<protein>
    <submittedName>
        <fullName evidence="4">YbgC/FadM family acyl-CoA thioesterase</fullName>
        <ecNumber evidence="4">3.1.2.-</ecNumber>
    </submittedName>
</protein>
<organism evidence="4 5">
    <name type="scientific">Variovorax guangxiensis</name>
    <dbReference type="NCBI Taxonomy" id="1775474"/>
    <lineage>
        <taxon>Bacteria</taxon>
        <taxon>Pseudomonadati</taxon>
        <taxon>Pseudomonadota</taxon>
        <taxon>Betaproteobacteria</taxon>
        <taxon>Burkholderiales</taxon>
        <taxon>Comamonadaceae</taxon>
        <taxon>Variovorax</taxon>
    </lineage>
</organism>
<dbReference type="PANTHER" id="PTHR31793">
    <property type="entry name" value="4-HYDROXYBENZOYL-COA THIOESTERASE FAMILY MEMBER"/>
    <property type="match status" value="1"/>
</dbReference>
<dbReference type="SUPFAM" id="SSF55729">
    <property type="entry name" value="Acyl-CoA N-acyltransferases (Nat)"/>
    <property type="match status" value="1"/>
</dbReference>
<dbReference type="Gene3D" id="3.10.129.10">
    <property type="entry name" value="Hotdog Thioesterase"/>
    <property type="match status" value="1"/>
</dbReference>